<evidence type="ECO:0000313" key="7">
    <source>
        <dbReference type="EMBL" id="SEL37603.1"/>
    </source>
</evidence>
<dbReference type="Gene3D" id="3.50.50.60">
    <property type="entry name" value="FAD/NAD(P)-binding domain"/>
    <property type="match status" value="2"/>
</dbReference>
<keyword evidence="4 5" id="KW-0560">Oxidoreductase</keyword>
<dbReference type="PANTHER" id="PTHR43734:SF7">
    <property type="entry name" value="4,4'-DIAPONEUROSPORENE OXYGENASE"/>
    <property type="match status" value="1"/>
</dbReference>
<feature type="domain" description="Amine oxidase" evidence="6">
    <location>
        <begin position="11"/>
        <end position="479"/>
    </location>
</feature>
<evidence type="ECO:0000259" key="6">
    <source>
        <dbReference type="Pfam" id="PF01593"/>
    </source>
</evidence>
<dbReference type="EMBL" id="FNZN01000003">
    <property type="protein sequence ID" value="SEL37603.1"/>
    <property type="molecule type" value="Genomic_DNA"/>
</dbReference>
<proteinExistence type="inferred from homology"/>
<gene>
    <name evidence="7" type="ORF">SAMN04488008_103500</name>
</gene>
<dbReference type="InterPro" id="IPR036188">
    <property type="entry name" value="FAD/NAD-bd_sf"/>
</dbReference>
<comment type="pathway">
    <text evidence="1 5">Carotenoid biosynthesis.</text>
</comment>
<sequence length="492" mass="56046">MAKVLVIGAGIAGIASALRFRKKGYEVIVLEANSYPGGKLHAKEQDGFRFDLGPSLFTMPHLVTELFELFNKQPEDHFQFNQKTNICNYFWEDGHRFNAISNKQDFINTAAKSFNEPAEHISKYIERNKRKYDLTASLFLEKSLHKLETYLSRQTIHAILQIGILDVNSTLNKINERSFKNPKLVQLFNRYATYNGSSPYQSPGIMSMIPHLEMDFGTFFPKGGMHQISLSLYKLALDQGVRFNFNEKVERIIIENNSATGVKTIKKNYLADKIVSNMDIYPTYKQLLPNEKSPKKTLAQERSSSALIFYWGIEKEFPELDLHNILFSASYEKEFSTIFRDKTLFNDPTIYINITSKENPTDAPKGHENWFVMINAPGNYGQDWEALKKRARKNIILKLNRILKIDIEKLITTEHVLDPMGIESNTSSYRGALYGAASNNKYAAFLRHPNFSRSIKNLYFCGGSVHPGGGIPLCLLSAKIVDDLVPETITHA</sequence>
<dbReference type="STRING" id="228957.SAMN04488008_103500"/>
<evidence type="ECO:0000256" key="5">
    <source>
        <dbReference type="RuleBase" id="RU362075"/>
    </source>
</evidence>
<dbReference type="Pfam" id="PF01593">
    <property type="entry name" value="Amino_oxidase"/>
    <property type="match status" value="1"/>
</dbReference>
<evidence type="ECO:0000256" key="3">
    <source>
        <dbReference type="ARBA" id="ARBA00022746"/>
    </source>
</evidence>
<keyword evidence="3 5" id="KW-0125">Carotenoid biosynthesis</keyword>
<comment type="similarity">
    <text evidence="2 5">Belongs to the carotenoid/retinoid oxidoreductase family.</text>
</comment>
<dbReference type="GO" id="GO:0016491">
    <property type="term" value="F:oxidoreductase activity"/>
    <property type="evidence" value="ECO:0007669"/>
    <property type="project" value="UniProtKB-KW"/>
</dbReference>
<evidence type="ECO:0000256" key="2">
    <source>
        <dbReference type="ARBA" id="ARBA00006046"/>
    </source>
</evidence>
<accession>A0A1H7PPA6</accession>
<dbReference type="SUPFAM" id="SSF51905">
    <property type="entry name" value="FAD/NAD(P)-binding domain"/>
    <property type="match status" value="1"/>
</dbReference>
<dbReference type="NCBIfam" id="NF042421">
    <property type="entry name" value="hydcarot_desat_CrtD"/>
    <property type="match status" value="1"/>
</dbReference>
<dbReference type="InterPro" id="IPR014105">
    <property type="entry name" value="Carotenoid/retinoid_OxRdtase"/>
</dbReference>
<dbReference type="InterPro" id="IPR054840">
    <property type="entry name" value="hydcarot_desat_CrtD"/>
</dbReference>
<dbReference type="PANTHER" id="PTHR43734">
    <property type="entry name" value="PHYTOENE DESATURASE"/>
    <property type="match status" value="1"/>
</dbReference>
<evidence type="ECO:0000256" key="4">
    <source>
        <dbReference type="ARBA" id="ARBA00023002"/>
    </source>
</evidence>
<dbReference type="AlphaFoldDB" id="A0A1H7PPA6"/>
<reference evidence="8" key="1">
    <citation type="submission" date="2016-10" db="EMBL/GenBank/DDBJ databases">
        <authorList>
            <person name="Varghese N."/>
            <person name="Submissions S."/>
        </authorList>
    </citation>
    <scope>NUCLEOTIDE SEQUENCE [LARGE SCALE GENOMIC DNA]</scope>
    <source>
        <strain evidence="8">DSM 16471</strain>
    </source>
</reference>
<evidence type="ECO:0000256" key="1">
    <source>
        <dbReference type="ARBA" id="ARBA00004829"/>
    </source>
</evidence>
<organism evidence="7 8">
    <name type="scientific">Maribacter orientalis</name>
    <dbReference type="NCBI Taxonomy" id="228957"/>
    <lineage>
        <taxon>Bacteria</taxon>
        <taxon>Pseudomonadati</taxon>
        <taxon>Bacteroidota</taxon>
        <taxon>Flavobacteriia</taxon>
        <taxon>Flavobacteriales</taxon>
        <taxon>Flavobacteriaceae</taxon>
        <taxon>Maribacter</taxon>
    </lineage>
</organism>
<name>A0A1H7PPA6_9FLAO</name>
<evidence type="ECO:0000313" key="8">
    <source>
        <dbReference type="Proteomes" id="UP000198990"/>
    </source>
</evidence>
<dbReference type="GO" id="GO:0016117">
    <property type="term" value="P:carotenoid biosynthetic process"/>
    <property type="evidence" value="ECO:0007669"/>
    <property type="project" value="UniProtKB-KW"/>
</dbReference>
<keyword evidence="8" id="KW-1185">Reference proteome</keyword>
<dbReference type="Proteomes" id="UP000198990">
    <property type="component" value="Unassembled WGS sequence"/>
</dbReference>
<protein>
    <submittedName>
        <fullName evidence="7">Phytoene desaturase</fullName>
    </submittedName>
</protein>
<dbReference type="NCBIfam" id="TIGR02734">
    <property type="entry name" value="crtI_fam"/>
    <property type="match status" value="1"/>
</dbReference>
<dbReference type="RefSeq" id="WP_177170946.1">
    <property type="nucleotide sequence ID" value="NZ_FNZN01000003.1"/>
</dbReference>
<dbReference type="InterPro" id="IPR002937">
    <property type="entry name" value="Amino_oxidase"/>
</dbReference>